<organism evidence="2 3">
    <name type="scientific">Ignicoccus islandicus DSM 13165</name>
    <dbReference type="NCBI Taxonomy" id="940295"/>
    <lineage>
        <taxon>Archaea</taxon>
        <taxon>Thermoproteota</taxon>
        <taxon>Thermoprotei</taxon>
        <taxon>Desulfurococcales</taxon>
        <taxon>Desulfurococcaceae</taxon>
        <taxon>Ignicoccus</taxon>
    </lineage>
</organism>
<reference evidence="2 3" key="1">
    <citation type="submission" date="2013-11" db="EMBL/GenBank/DDBJ databases">
        <title>Comparative genomics of Ignicoccus.</title>
        <authorList>
            <person name="Podar M."/>
        </authorList>
    </citation>
    <scope>NUCLEOTIDE SEQUENCE [LARGE SCALE GENOMIC DNA]</scope>
    <source>
        <strain evidence="2 3">DSM 13165</strain>
    </source>
</reference>
<feature type="transmembrane region" description="Helical" evidence="1">
    <location>
        <begin position="86"/>
        <end position="106"/>
    </location>
</feature>
<sequence length="174" mass="19906">MKLRAIISLIVHLTIIPFMLFHIASKIIWPLVGWKAALFLAPLIPLSFLKGEIKRAYALILGYAYLTLPLYYLTFIWGIVKYEYELEATTVLDLALLAISLVNLIIKRNPTSISMFCCIVTGTLLAFHFSFLTLWLHYSCVVALLISLFSNDLHVLLFPLNYLLKLYRVVNKVV</sequence>
<evidence type="ECO:0000313" key="3">
    <source>
        <dbReference type="Proteomes" id="UP000060778"/>
    </source>
</evidence>
<keyword evidence="1" id="KW-1133">Transmembrane helix</keyword>
<evidence type="ECO:0000256" key="1">
    <source>
        <dbReference type="SAM" id="Phobius"/>
    </source>
</evidence>
<dbReference type="RefSeq" id="WP_075049233.1">
    <property type="nucleotide sequence ID" value="NZ_CP006867.1"/>
</dbReference>
<dbReference type="AlphaFoldDB" id="A0A0U3FRN1"/>
<dbReference type="EMBL" id="CP006867">
    <property type="protein sequence ID" value="ALU12144.1"/>
    <property type="molecule type" value="Genomic_DNA"/>
</dbReference>
<dbReference type="KEGG" id="iis:EYM_00805"/>
<feature type="transmembrane region" description="Helical" evidence="1">
    <location>
        <begin position="113"/>
        <end position="136"/>
    </location>
</feature>
<feature type="transmembrane region" description="Helical" evidence="1">
    <location>
        <begin position="142"/>
        <end position="164"/>
    </location>
</feature>
<feature type="transmembrane region" description="Helical" evidence="1">
    <location>
        <begin position="56"/>
        <end position="80"/>
    </location>
</feature>
<feature type="transmembrane region" description="Helical" evidence="1">
    <location>
        <begin position="31"/>
        <end position="49"/>
    </location>
</feature>
<evidence type="ECO:0000313" key="2">
    <source>
        <dbReference type="EMBL" id="ALU12144.1"/>
    </source>
</evidence>
<proteinExistence type="predicted"/>
<dbReference type="STRING" id="940295.EYM_00805"/>
<dbReference type="Proteomes" id="UP000060778">
    <property type="component" value="Chromosome"/>
</dbReference>
<gene>
    <name evidence="2" type="ORF">EYM_00805</name>
</gene>
<keyword evidence="1" id="KW-0812">Transmembrane</keyword>
<keyword evidence="1" id="KW-0472">Membrane</keyword>
<keyword evidence="3" id="KW-1185">Reference proteome</keyword>
<accession>A0A0U3FRN1</accession>
<feature type="transmembrane region" description="Helical" evidence="1">
    <location>
        <begin position="7"/>
        <end position="25"/>
    </location>
</feature>
<name>A0A0U3FRN1_9CREN</name>
<protein>
    <submittedName>
        <fullName evidence="2">Uncharacterized protein</fullName>
    </submittedName>
</protein>
<dbReference type="GeneID" id="30679581"/>